<gene>
    <name evidence="2" type="ORF">O181_004231</name>
</gene>
<protein>
    <submittedName>
        <fullName evidence="2">Uncharacterized protein</fullName>
    </submittedName>
</protein>
<organism evidence="2 3">
    <name type="scientific">Austropuccinia psidii MF-1</name>
    <dbReference type="NCBI Taxonomy" id="1389203"/>
    <lineage>
        <taxon>Eukaryota</taxon>
        <taxon>Fungi</taxon>
        <taxon>Dikarya</taxon>
        <taxon>Basidiomycota</taxon>
        <taxon>Pucciniomycotina</taxon>
        <taxon>Pucciniomycetes</taxon>
        <taxon>Pucciniales</taxon>
        <taxon>Sphaerophragmiaceae</taxon>
        <taxon>Austropuccinia</taxon>
    </lineage>
</organism>
<dbReference type="AlphaFoldDB" id="A0A9Q3GEU5"/>
<name>A0A9Q3GEU5_9BASI</name>
<proteinExistence type="predicted"/>
<keyword evidence="3" id="KW-1185">Reference proteome</keyword>
<feature type="region of interest" description="Disordered" evidence="1">
    <location>
        <begin position="1"/>
        <end position="35"/>
    </location>
</feature>
<dbReference type="EMBL" id="AVOT02000800">
    <property type="protein sequence ID" value="MBW0464516.1"/>
    <property type="molecule type" value="Genomic_DNA"/>
</dbReference>
<dbReference type="Proteomes" id="UP000765509">
    <property type="component" value="Unassembled WGS sequence"/>
</dbReference>
<accession>A0A9Q3GEU5</accession>
<feature type="compositionally biased region" description="Basic and acidic residues" evidence="1">
    <location>
        <begin position="1"/>
        <end position="10"/>
    </location>
</feature>
<evidence type="ECO:0000256" key="1">
    <source>
        <dbReference type="SAM" id="MobiDB-lite"/>
    </source>
</evidence>
<comment type="caution">
    <text evidence="2">The sequence shown here is derived from an EMBL/GenBank/DDBJ whole genome shotgun (WGS) entry which is preliminary data.</text>
</comment>
<sequence length="156" mass="18227">MDPKPQEGPHEPNFGPNLKRPKMTQGTQKPQNGHPWPYTARLHQWPLETTRGHQLITSRVSPQVKGNPFPQLWTPHCRNQEWGIYGIIYHYAPFFLRNPIVTLSRLHSFISSHITISPVHLKKNTQIYSSWKFMVESTRPFEDTNHLALQLLDLVF</sequence>
<evidence type="ECO:0000313" key="2">
    <source>
        <dbReference type="EMBL" id="MBW0464516.1"/>
    </source>
</evidence>
<reference evidence="2" key="1">
    <citation type="submission" date="2021-03" db="EMBL/GenBank/DDBJ databases">
        <title>Draft genome sequence of rust myrtle Austropuccinia psidii MF-1, a brazilian biotype.</title>
        <authorList>
            <person name="Quecine M.C."/>
            <person name="Pachon D.M.R."/>
            <person name="Bonatelli M.L."/>
            <person name="Correr F.H."/>
            <person name="Franceschini L.M."/>
            <person name="Leite T.F."/>
            <person name="Margarido G.R.A."/>
            <person name="Almeida C.A."/>
            <person name="Ferrarezi J.A."/>
            <person name="Labate C.A."/>
        </authorList>
    </citation>
    <scope>NUCLEOTIDE SEQUENCE</scope>
    <source>
        <strain evidence="2">MF-1</strain>
    </source>
</reference>
<evidence type="ECO:0000313" key="3">
    <source>
        <dbReference type="Proteomes" id="UP000765509"/>
    </source>
</evidence>